<comment type="caution">
    <text evidence="1">The sequence shown here is derived from an EMBL/GenBank/DDBJ whole genome shotgun (WGS) entry which is preliminary data.</text>
</comment>
<proteinExistence type="predicted"/>
<name>A0A5M8FT37_9GAMM</name>
<dbReference type="EMBL" id="VWXX01000003">
    <property type="protein sequence ID" value="KAA6186922.1"/>
    <property type="molecule type" value="Genomic_DNA"/>
</dbReference>
<accession>A0A5M8FT37</accession>
<keyword evidence="2" id="KW-1185">Reference proteome</keyword>
<organism evidence="1 2">
    <name type="scientific">Thiohalocapsa marina</name>
    <dbReference type="NCBI Taxonomy" id="424902"/>
    <lineage>
        <taxon>Bacteria</taxon>
        <taxon>Pseudomonadati</taxon>
        <taxon>Pseudomonadota</taxon>
        <taxon>Gammaproteobacteria</taxon>
        <taxon>Chromatiales</taxon>
        <taxon>Chromatiaceae</taxon>
        <taxon>Thiohalocapsa</taxon>
    </lineage>
</organism>
<dbReference type="AlphaFoldDB" id="A0A5M8FT37"/>
<evidence type="ECO:0000313" key="1">
    <source>
        <dbReference type="EMBL" id="KAA6186922.1"/>
    </source>
</evidence>
<sequence length="111" mass="12709">MHFRVFYLINRSGECVSSASAVAMSAKAICEQMLDRLQSEDDYLGIIDDSDHILQVLPEPDHQRYYVEVPIDAAKASYGRYVDRTELEDLVRTLPASFDEHSIPGLTYRPW</sequence>
<gene>
    <name evidence="1" type="ORF">F2Q65_03265</name>
</gene>
<protein>
    <submittedName>
        <fullName evidence="1">Uncharacterized protein</fullName>
    </submittedName>
</protein>
<evidence type="ECO:0000313" key="2">
    <source>
        <dbReference type="Proteomes" id="UP000322981"/>
    </source>
</evidence>
<dbReference type="OrthoDB" id="5770019at2"/>
<reference evidence="1 2" key="1">
    <citation type="submission" date="2019-09" db="EMBL/GenBank/DDBJ databases">
        <title>Whole-genome sequence of the purple sulfur bacterium Thiohalocapsa marina DSM 19078.</title>
        <authorList>
            <person name="Kyndt J.A."/>
            <person name="Meyer T.E."/>
        </authorList>
    </citation>
    <scope>NUCLEOTIDE SEQUENCE [LARGE SCALE GENOMIC DNA]</scope>
    <source>
        <strain evidence="1 2">DSM 19078</strain>
    </source>
</reference>
<dbReference type="Proteomes" id="UP000322981">
    <property type="component" value="Unassembled WGS sequence"/>
</dbReference>